<evidence type="ECO:0000256" key="2">
    <source>
        <dbReference type="ARBA" id="ARBA00022722"/>
    </source>
</evidence>
<dbReference type="PROSITE" id="PS50994">
    <property type="entry name" value="INTEGRASE"/>
    <property type="match status" value="1"/>
</dbReference>
<dbReference type="AlphaFoldDB" id="A0A151J7S5"/>
<evidence type="ECO:0000256" key="1">
    <source>
        <dbReference type="ARBA" id="ARBA00022695"/>
    </source>
</evidence>
<dbReference type="Pfam" id="PF00665">
    <property type="entry name" value="rve"/>
    <property type="match status" value="1"/>
</dbReference>
<feature type="region of interest" description="Disordered" evidence="6">
    <location>
        <begin position="55"/>
        <end position="97"/>
    </location>
</feature>
<protein>
    <submittedName>
        <fullName evidence="9">Pro-Pol polyprotein</fullName>
    </submittedName>
</protein>
<dbReference type="STRING" id="471704.A0A151J7S5"/>
<dbReference type="PANTHER" id="PTHR37984:SF5">
    <property type="entry name" value="PROTEIN NYNRIN-LIKE"/>
    <property type="match status" value="1"/>
</dbReference>
<keyword evidence="3" id="KW-0378">Hydrolase</keyword>
<organism evidence="9 10">
    <name type="scientific">Trachymyrmex cornetzi</name>
    <dbReference type="NCBI Taxonomy" id="471704"/>
    <lineage>
        <taxon>Eukaryota</taxon>
        <taxon>Metazoa</taxon>
        <taxon>Ecdysozoa</taxon>
        <taxon>Arthropoda</taxon>
        <taxon>Hexapoda</taxon>
        <taxon>Insecta</taxon>
        <taxon>Pterygota</taxon>
        <taxon>Neoptera</taxon>
        <taxon>Endopterygota</taxon>
        <taxon>Hymenoptera</taxon>
        <taxon>Apocrita</taxon>
        <taxon>Aculeata</taxon>
        <taxon>Formicoidea</taxon>
        <taxon>Formicidae</taxon>
        <taxon>Myrmicinae</taxon>
        <taxon>Trachymyrmex</taxon>
    </lineage>
</organism>
<dbReference type="GO" id="GO:0003964">
    <property type="term" value="F:RNA-directed DNA polymerase activity"/>
    <property type="evidence" value="ECO:0007669"/>
    <property type="project" value="UniProtKB-KW"/>
</dbReference>
<dbReference type="Gene3D" id="3.10.20.370">
    <property type="match status" value="1"/>
</dbReference>
<feature type="domain" description="Integrase catalytic" evidence="8">
    <location>
        <begin position="228"/>
        <end position="323"/>
    </location>
</feature>
<dbReference type="InterPro" id="IPR003034">
    <property type="entry name" value="SAP_dom"/>
</dbReference>
<dbReference type="SUPFAM" id="SSF68906">
    <property type="entry name" value="SAP domain"/>
    <property type="match status" value="1"/>
</dbReference>
<dbReference type="InterPro" id="IPR043502">
    <property type="entry name" value="DNA/RNA_pol_sf"/>
</dbReference>
<dbReference type="SMART" id="SM00513">
    <property type="entry name" value="SAP"/>
    <property type="match status" value="1"/>
</dbReference>
<keyword evidence="1" id="KW-0808">Transferase</keyword>
<reference evidence="9 10" key="1">
    <citation type="submission" date="2015-09" db="EMBL/GenBank/DDBJ databases">
        <title>Trachymyrmex cornetzi WGS genome.</title>
        <authorList>
            <person name="Nygaard S."/>
            <person name="Hu H."/>
            <person name="Boomsma J."/>
            <person name="Zhang G."/>
        </authorList>
    </citation>
    <scope>NUCLEOTIDE SEQUENCE [LARGE SCALE GENOMIC DNA]</scope>
    <source>
        <strain evidence="9">Tcor2-1</strain>
        <tissue evidence="9">Whole body</tissue>
    </source>
</reference>
<dbReference type="Pfam" id="PF17919">
    <property type="entry name" value="RT_RNaseH_2"/>
    <property type="match status" value="1"/>
</dbReference>
<evidence type="ECO:0000256" key="4">
    <source>
        <dbReference type="ARBA" id="ARBA00022918"/>
    </source>
</evidence>
<keyword evidence="4" id="KW-0695">RNA-directed DNA polymerase</keyword>
<feature type="compositionally biased region" description="Polar residues" evidence="6">
    <location>
        <begin position="55"/>
        <end position="77"/>
    </location>
</feature>
<dbReference type="PROSITE" id="PS50800">
    <property type="entry name" value="SAP"/>
    <property type="match status" value="1"/>
</dbReference>
<dbReference type="InterPro" id="IPR036397">
    <property type="entry name" value="RNaseH_sf"/>
</dbReference>
<evidence type="ECO:0000259" key="7">
    <source>
        <dbReference type="PROSITE" id="PS50800"/>
    </source>
</evidence>
<evidence type="ECO:0000256" key="6">
    <source>
        <dbReference type="SAM" id="MobiDB-lite"/>
    </source>
</evidence>
<dbReference type="GO" id="GO:0005737">
    <property type="term" value="C:cytoplasm"/>
    <property type="evidence" value="ECO:0007669"/>
    <property type="project" value="UniProtKB-ARBA"/>
</dbReference>
<evidence type="ECO:0000256" key="3">
    <source>
        <dbReference type="ARBA" id="ARBA00022759"/>
    </source>
</evidence>
<evidence type="ECO:0000256" key="5">
    <source>
        <dbReference type="ARBA" id="ARBA00023268"/>
    </source>
</evidence>
<dbReference type="GO" id="GO:0042575">
    <property type="term" value="C:DNA polymerase complex"/>
    <property type="evidence" value="ECO:0007669"/>
    <property type="project" value="UniProtKB-ARBA"/>
</dbReference>
<dbReference type="Pfam" id="PF02037">
    <property type="entry name" value="SAP"/>
    <property type="match status" value="1"/>
</dbReference>
<dbReference type="GO" id="GO:0004519">
    <property type="term" value="F:endonuclease activity"/>
    <property type="evidence" value="ECO:0007669"/>
    <property type="project" value="UniProtKB-KW"/>
</dbReference>
<proteinExistence type="predicted"/>
<keyword evidence="10" id="KW-1185">Reference proteome</keyword>
<dbReference type="FunFam" id="3.10.20.370:FF:000001">
    <property type="entry name" value="Retrovirus-related Pol polyprotein from transposon 17.6-like protein"/>
    <property type="match status" value="1"/>
</dbReference>
<dbReference type="GO" id="GO:0003676">
    <property type="term" value="F:nucleic acid binding"/>
    <property type="evidence" value="ECO:0007669"/>
    <property type="project" value="InterPro"/>
</dbReference>
<evidence type="ECO:0000313" key="10">
    <source>
        <dbReference type="Proteomes" id="UP000078492"/>
    </source>
</evidence>
<dbReference type="InterPro" id="IPR050951">
    <property type="entry name" value="Retrovirus_Pol_polyprotein"/>
</dbReference>
<dbReference type="Gene3D" id="1.10.720.30">
    <property type="entry name" value="SAP domain"/>
    <property type="match status" value="1"/>
</dbReference>
<dbReference type="GO" id="GO:0015074">
    <property type="term" value="P:DNA integration"/>
    <property type="evidence" value="ECO:0007669"/>
    <property type="project" value="InterPro"/>
</dbReference>
<keyword evidence="1" id="KW-0548">Nucleotidyltransferase</keyword>
<dbReference type="PANTHER" id="PTHR37984">
    <property type="entry name" value="PROTEIN CBG26694"/>
    <property type="match status" value="1"/>
</dbReference>
<dbReference type="Proteomes" id="UP000078492">
    <property type="component" value="Unassembled WGS sequence"/>
</dbReference>
<keyword evidence="5" id="KW-0511">Multifunctional enzyme</keyword>
<accession>A0A151J7S5</accession>
<dbReference type="InterPro" id="IPR041577">
    <property type="entry name" value="RT_RNaseH_2"/>
</dbReference>
<sequence>MKPLEGNDFTVHELKDALRERGLFTTGTKTELVLRLSVVDPNIWTILGEKRRQALTGNASSTDTAVETTDESTSPVDNTLVPEGGSRSLPLLPEEPDDHSQRELELIQKERELKHRLASKPMLAIYSPNADSELHCDASASGFGGILFQKQGDCSWKPISFWSQRTTPTEAKYHSYELECLAVIYALKRFHIYLMREKVKEHIANCLRCIEFSPSSGKSEGFLHNIPKEKLPFATIHVDHFGPLEKTGKGNRHILLIVDAFTKFIRVYTCKATTTDESRKCLRDYFRAYSKPKRLVSDRGSCFTSDLFKEFSKDEIFSISLSP</sequence>
<gene>
    <name evidence="9" type="ORF">ALC57_07592</name>
</gene>
<evidence type="ECO:0000313" key="9">
    <source>
        <dbReference type="EMBL" id="KYN20066.1"/>
    </source>
</evidence>
<feature type="domain" description="SAP" evidence="7">
    <location>
        <begin position="6"/>
        <end position="40"/>
    </location>
</feature>
<keyword evidence="2" id="KW-0540">Nuclease</keyword>
<dbReference type="InterPro" id="IPR012337">
    <property type="entry name" value="RNaseH-like_sf"/>
</dbReference>
<dbReference type="SUPFAM" id="SSF56672">
    <property type="entry name" value="DNA/RNA polymerases"/>
    <property type="match status" value="1"/>
</dbReference>
<dbReference type="InterPro" id="IPR001584">
    <property type="entry name" value="Integrase_cat-core"/>
</dbReference>
<dbReference type="SUPFAM" id="SSF53098">
    <property type="entry name" value="Ribonuclease H-like"/>
    <property type="match status" value="1"/>
</dbReference>
<name>A0A151J7S5_9HYME</name>
<dbReference type="EMBL" id="KQ979639">
    <property type="protein sequence ID" value="KYN20066.1"/>
    <property type="molecule type" value="Genomic_DNA"/>
</dbReference>
<evidence type="ECO:0000259" key="8">
    <source>
        <dbReference type="PROSITE" id="PS50994"/>
    </source>
</evidence>
<dbReference type="Gene3D" id="3.30.420.10">
    <property type="entry name" value="Ribonuclease H-like superfamily/Ribonuclease H"/>
    <property type="match status" value="1"/>
</dbReference>
<keyword evidence="3" id="KW-0255">Endonuclease</keyword>
<dbReference type="InterPro" id="IPR036361">
    <property type="entry name" value="SAP_dom_sf"/>
</dbReference>